<dbReference type="Pfam" id="PF02686">
    <property type="entry name" value="GatC"/>
    <property type="match status" value="1"/>
</dbReference>
<accession>A0A381VM40</accession>
<reference evidence="1" key="1">
    <citation type="submission" date="2018-05" db="EMBL/GenBank/DDBJ databases">
        <authorList>
            <person name="Lanie J.A."/>
            <person name="Ng W.-L."/>
            <person name="Kazmierczak K.M."/>
            <person name="Andrzejewski T.M."/>
            <person name="Davidsen T.M."/>
            <person name="Wayne K.J."/>
            <person name="Tettelin H."/>
            <person name="Glass J.I."/>
            <person name="Rusch D."/>
            <person name="Podicherti R."/>
            <person name="Tsui H.-C.T."/>
            <person name="Winkler M.E."/>
        </authorList>
    </citation>
    <scope>NUCLEOTIDE SEQUENCE</scope>
</reference>
<sequence length="98" mass="10752">MSRQLTRAEVARIAALAHLELTETETARFTRQLGEILSYFGRLQEVDTTGVEATTNPVAAMPVMRDDTLRPSMTREQVLANAPDPGRGGVFRVPKVIG</sequence>
<dbReference type="AlphaFoldDB" id="A0A381VM40"/>
<organism evidence="1">
    <name type="scientific">marine metagenome</name>
    <dbReference type="NCBI Taxonomy" id="408172"/>
    <lineage>
        <taxon>unclassified sequences</taxon>
        <taxon>metagenomes</taxon>
        <taxon>ecological metagenomes</taxon>
    </lineage>
</organism>
<dbReference type="SUPFAM" id="SSF141000">
    <property type="entry name" value="Glu-tRNAGln amidotransferase C subunit"/>
    <property type="match status" value="1"/>
</dbReference>
<evidence type="ECO:0000313" key="1">
    <source>
        <dbReference type="EMBL" id="SVA41352.1"/>
    </source>
</evidence>
<protein>
    <submittedName>
        <fullName evidence="1">Uncharacterized protein</fullName>
    </submittedName>
</protein>
<gene>
    <name evidence="1" type="ORF">METZ01_LOCUS94206</name>
</gene>
<dbReference type="HAMAP" id="MF_00122">
    <property type="entry name" value="GatC"/>
    <property type="match status" value="1"/>
</dbReference>
<dbReference type="Gene3D" id="1.10.20.60">
    <property type="entry name" value="Glu-tRNAGln amidotransferase C subunit, N-terminal domain"/>
    <property type="match status" value="1"/>
</dbReference>
<proteinExistence type="inferred from homology"/>
<dbReference type="PANTHER" id="PTHR15004">
    <property type="entry name" value="GLUTAMYL-TRNA(GLN) AMIDOTRANSFERASE SUBUNIT C, MITOCHONDRIAL"/>
    <property type="match status" value="1"/>
</dbReference>
<dbReference type="PANTHER" id="PTHR15004:SF0">
    <property type="entry name" value="GLUTAMYL-TRNA(GLN) AMIDOTRANSFERASE SUBUNIT C, MITOCHONDRIAL"/>
    <property type="match status" value="1"/>
</dbReference>
<dbReference type="GO" id="GO:0070681">
    <property type="term" value="P:glutaminyl-tRNAGln biosynthesis via transamidation"/>
    <property type="evidence" value="ECO:0007669"/>
    <property type="project" value="TreeGrafter"/>
</dbReference>
<dbReference type="EMBL" id="UINC01009216">
    <property type="protein sequence ID" value="SVA41352.1"/>
    <property type="molecule type" value="Genomic_DNA"/>
</dbReference>
<dbReference type="GO" id="GO:0006450">
    <property type="term" value="P:regulation of translational fidelity"/>
    <property type="evidence" value="ECO:0007669"/>
    <property type="project" value="InterPro"/>
</dbReference>
<dbReference type="NCBIfam" id="TIGR00135">
    <property type="entry name" value="gatC"/>
    <property type="match status" value="1"/>
</dbReference>
<name>A0A381VM40_9ZZZZ</name>
<dbReference type="InterPro" id="IPR003837">
    <property type="entry name" value="GatC"/>
</dbReference>
<dbReference type="InterPro" id="IPR036113">
    <property type="entry name" value="Asp/Glu-ADT_sf_sub_c"/>
</dbReference>